<dbReference type="Proteomes" id="UP000091979">
    <property type="component" value="Unassembled WGS sequence"/>
</dbReference>
<evidence type="ECO:0000256" key="5">
    <source>
        <dbReference type="ARBA" id="ARBA00022989"/>
    </source>
</evidence>
<dbReference type="InterPro" id="IPR000297">
    <property type="entry name" value="PPIase_PpiC"/>
</dbReference>
<accession>A0A1B7XEV7</accession>
<dbReference type="InterPro" id="IPR046357">
    <property type="entry name" value="PPIase_dom_sf"/>
</dbReference>
<dbReference type="Pfam" id="PF13624">
    <property type="entry name" value="SurA_N_3"/>
    <property type="match status" value="1"/>
</dbReference>
<dbReference type="SUPFAM" id="SSF109998">
    <property type="entry name" value="Triger factor/SurA peptide-binding domain-like"/>
    <property type="match status" value="1"/>
</dbReference>
<evidence type="ECO:0000256" key="6">
    <source>
        <dbReference type="ARBA" id="ARBA00023136"/>
    </source>
</evidence>
<evidence type="ECO:0000256" key="11">
    <source>
        <dbReference type="PROSITE-ProRule" id="PRU00278"/>
    </source>
</evidence>
<protein>
    <recommendedName>
        <fullName evidence="9">Periplasmic chaperone PpiD</fullName>
    </recommendedName>
    <alternativeName>
        <fullName evidence="10">Periplasmic folding chaperone</fullName>
    </alternativeName>
</protein>
<evidence type="ECO:0000256" key="8">
    <source>
        <dbReference type="ARBA" id="ARBA00038408"/>
    </source>
</evidence>
<dbReference type="Gene3D" id="1.10.4030.10">
    <property type="entry name" value="Porin chaperone SurA, peptide-binding domain"/>
    <property type="match status" value="1"/>
</dbReference>
<evidence type="ECO:0000256" key="3">
    <source>
        <dbReference type="ARBA" id="ARBA00022519"/>
    </source>
</evidence>
<reference evidence="14 15" key="1">
    <citation type="submission" date="2015-01" db="EMBL/GenBank/DDBJ databases">
        <title>Desulfovibrio sp. JC271 draft genome sequence.</title>
        <authorList>
            <person name="Shivani Y."/>
            <person name="Subhash Y."/>
            <person name="Sasikala C."/>
            <person name="Ramana C.V."/>
        </authorList>
    </citation>
    <scope>NUCLEOTIDE SEQUENCE [LARGE SCALE GENOMIC DNA]</scope>
    <source>
        <strain evidence="14 15">JC271</strain>
    </source>
</reference>
<evidence type="ECO:0000256" key="2">
    <source>
        <dbReference type="ARBA" id="ARBA00022475"/>
    </source>
</evidence>
<gene>
    <name evidence="14" type="ORF">SP90_07010</name>
</gene>
<keyword evidence="6 12" id="KW-0472">Membrane</keyword>
<keyword evidence="5 12" id="KW-1133">Transmembrane helix</keyword>
<dbReference type="STRING" id="1560234.SP90_07010"/>
<name>A0A1B7XEV7_9BACT</name>
<dbReference type="OrthoDB" id="9812372at2"/>
<dbReference type="PROSITE" id="PS01096">
    <property type="entry name" value="PPIC_PPIASE_1"/>
    <property type="match status" value="1"/>
</dbReference>
<keyword evidence="4 12" id="KW-0812">Transmembrane</keyword>
<keyword evidence="11" id="KW-0413">Isomerase</keyword>
<evidence type="ECO:0000313" key="15">
    <source>
        <dbReference type="Proteomes" id="UP000091979"/>
    </source>
</evidence>
<keyword evidence="2" id="KW-1003">Cell membrane</keyword>
<sequence length="628" mass="68273">MLDSIRQNSQSWGVKLAFALIVVVFVFWGVGSMNGPSNSAVMATVNDTAIMMPEFKRAYELQMSAIKARFPGIDEAQFKQLRIGQQVMQGLIARTLLLQEAERLGMTVTPVELKTEIASIPLFQNAQGKFDPEVYKQMLAAQGMSAGTFERQFKEDLLTKKVRENAALSASVSDEEARDAFVYASEKRSMDYIMYSAVDFLKKATVTDEEIKAFYDKNLGRYAVPAKVTVKYLAITPAGLAATVAVDEAAAEAYYEENKESFRTKDQADASHILIKLDENASEKEVAAATAKIEKVLKLARSGKDFGKLAKKYSEGPSAPTGGELGTFGRGQMVKPFEDAVFSMKAGDISEPVRTRFGLHIIKLNKVEKARVPAFAEVKADVTKKLAESEAADKVTPTLDAVMELMLSGKSLEDIAKEQDLALVGSPEFSRDQAQVVIGVAPDAVEELFAVPAGTTVDTPLESNDGYIIARVEDSKPESTMPLADVSASIKEQLVAEKAVELAFEAAKAASAKVLAGDVAGQPKVKTTPFVDRQGFVPGIGSASDVVKAVFDTTEKKWMGPYKTAAGAVFVRLAKTDEPTDEAWQAAKGDVHKALLERKKQQMEQSFVKSLADKAEIKIKNNELIDQL</sequence>
<dbReference type="GO" id="GO:0003755">
    <property type="term" value="F:peptidyl-prolyl cis-trans isomerase activity"/>
    <property type="evidence" value="ECO:0007669"/>
    <property type="project" value="UniProtKB-KW"/>
</dbReference>
<comment type="subcellular location">
    <subcellularLocation>
        <location evidence="1">Cell inner membrane</location>
        <topology evidence="1">Single-pass type II membrane protein</topology>
        <orientation evidence="1">Periplasmic side</orientation>
    </subcellularLocation>
</comment>
<evidence type="ECO:0000256" key="7">
    <source>
        <dbReference type="ARBA" id="ARBA00023186"/>
    </source>
</evidence>
<dbReference type="RefSeq" id="WP_066853965.1">
    <property type="nucleotide sequence ID" value="NZ_JXMS01000009.1"/>
</dbReference>
<comment type="caution">
    <text evidence="14">The sequence shown here is derived from an EMBL/GenBank/DDBJ whole genome shotgun (WGS) entry which is preliminary data.</text>
</comment>
<feature type="domain" description="PpiC" evidence="13">
    <location>
        <begin position="265"/>
        <end position="366"/>
    </location>
</feature>
<dbReference type="PANTHER" id="PTHR47529">
    <property type="entry name" value="PEPTIDYL-PROLYL CIS-TRANS ISOMERASE D"/>
    <property type="match status" value="1"/>
</dbReference>
<evidence type="ECO:0000256" key="12">
    <source>
        <dbReference type="SAM" id="Phobius"/>
    </source>
</evidence>
<dbReference type="PROSITE" id="PS50198">
    <property type="entry name" value="PPIC_PPIASE_2"/>
    <property type="match status" value="1"/>
</dbReference>
<evidence type="ECO:0000256" key="10">
    <source>
        <dbReference type="ARBA" id="ARBA00042775"/>
    </source>
</evidence>
<dbReference type="GO" id="GO:0005886">
    <property type="term" value="C:plasma membrane"/>
    <property type="evidence" value="ECO:0007669"/>
    <property type="project" value="UniProtKB-SubCell"/>
</dbReference>
<dbReference type="InterPro" id="IPR027304">
    <property type="entry name" value="Trigger_fact/SurA_dom_sf"/>
</dbReference>
<keyword evidence="7" id="KW-0143">Chaperone</keyword>
<dbReference type="SUPFAM" id="SSF54534">
    <property type="entry name" value="FKBP-like"/>
    <property type="match status" value="1"/>
</dbReference>
<comment type="similarity">
    <text evidence="8">Belongs to the PpiD chaperone family.</text>
</comment>
<keyword evidence="11" id="KW-0697">Rotamase</keyword>
<keyword evidence="3" id="KW-0997">Cell inner membrane</keyword>
<dbReference type="PATRIC" id="fig|1560234.3.peg.3372"/>
<evidence type="ECO:0000256" key="1">
    <source>
        <dbReference type="ARBA" id="ARBA00004382"/>
    </source>
</evidence>
<dbReference type="EMBL" id="JXMS01000009">
    <property type="protein sequence ID" value="OBQ52707.1"/>
    <property type="molecule type" value="Genomic_DNA"/>
</dbReference>
<proteinExistence type="inferred from homology"/>
<dbReference type="InterPro" id="IPR052029">
    <property type="entry name" value="PpiD_chaperone"/>
</dbReference>
<evidence type="ECO:0000256" key="9">
    <source>
        <dbReference type="ARBA" id="ARBA00040743"/>
    </source>
</evidence>
<organism evidence="14 15">
    <name type="scientific">Halodesulfovibrio spirochaetisodalis</name>
    <dbReference type="NCBI Taxonomy" id="1560234"/>
    <lineage>
        <taxon>Bacteria</taxon>
        <taxon>Pseudomonadati</taxon>
        <taxon>Thermodesulfobacteriota</taxon>
        <taxon>Desulfovibrionia</taxon>
        <taxon>Desulfovibrionales</taxon>
        <taxon>Desulfovibrionaceae</taxon>
        <taxon>Halodesulfovibrio</taxon>
    </lineage>
</organism>
<dbReference type="PANTHER" id="PTHR47529:SF1">
    <property type="entry name" value="PERIPLASMIC CHAPERONE PPID"/>
    <property type="match status" value="1"/>
</dbReference>
<keyword evidence="15" id="KW-1185">Reference proteome</keyword>
<dbReference type="Pfam" id="PF13145">
    <property type="entry name" value="Rotamase_2"/>
    <property type="match status" value="1"/>
</dbReference>
<feature type="transmembrane region" description="Helical" evidence="12">
    <location>
        <begin position="12"/>
        <end position="31"/>
    </location>
</feature>
<dbReference type="Gene3D" id="3.10.50.40">
    <property type="match status" value="1"/>
</dbReference>
<evidence type="ECO:0000313" key="14">
    <source>
        <dbReference type="EMBL" id="OBQ52707.1"/>
    </source>
</evidence>
<dbReference type="AlphaFoldDB" id="A0A1B7XEV7"/>
<dbReference type="InterPro" id="IPR023058">
    <property type="entry name" value="PPIase_PpiC_CS"/>
</dbReference>
<evidence type="ECO:0000259" key="13">
    <source>
        <dbReference type="PROSITE" id="PS50198"/>
    </source>
</evidence>
<dbReference type="Pfam" id="PF00639">
    <property type="entry name" value="Rotamase"/>
    <property type="match status" value="1"/>
</dbReference>
<evidence type="ECO:0000256" key="4">
    <source>
        <dbReference type="ARBA" id="ARBA00022692"/>
    </source>
</evidence>